<dbReference type="GO" id="GO:0009007">
    <property type="term" value="F:site-specific DNA-methyltransferase (adenine-specific) activity"/>
    <property type="evidence" value="ECO:0007669"/>
    <property type="project" value="UniProtKB-EC"/>
</dbReference>
<dbReference type="RefSeq" id="WP_071906495.1">
    <property type="nucleotide sequence ID" value="NZ_LT607756.1"/>
</dbReference>
<proteinExistence type="predicted"/>
<dbReference type="Gene3D" id="1.20.1260.30">
    <property type="match status" value="1"/>
</dbReference>
<dbReference type="Pfam" id="PF02384">
    <property type="entry name" value="N6_Mtase"/>
    <property type="match status" value="1"/>
</dbReference>
<keyword evidence="5" id="KW-0680">Restriction system</keyword>
<dbReference type="PROSITE" id="PS00092">
    <property type="entry name" value="N6_MTASE"/>
    <property type="match status" value="1"/>
</dbReference>
<dbReference type="GO" id="GO:0003677">
    <property type="term" value="F:DNA binding"/>
    <property type="evidence" value="ECO:0007669"/>
    <property type="project" value="InterPro"/>
</dbReference>
<evidence type="ECO:0000256" key="5">
    <source>
        <dbReference type="ARBA" id="ARBA00022747"/>
    </source>
</evidence>
<gene>
    <name evidence="9" type="primary">hsdM</name>
    <name evidence="9" type="ORF">MCBB_0739</name>
</gene>
<keyword evidence="4" id="KW-0949">S-adenosyl-L-methionine</keyword>
<feature type="domain" description="DNA methylase adenine-specific" evidence="7">
    <location>
        <begin position="137"/>
        <end position="465"/>
    </location>
</feature>
<evidence type="ECO:0000313" key="10">
    <source>
        <dbReference type="Proteomes" id="UP000094707"/>
    </source>
</evidence>
<evidence type="ECO:0000256" key="4">
    <source>
        <dbReference type="ARBA" id="ARBA00022691"/>
    </source>
</evidence>
<dbReference type="Proteomes" id="UP000094707">
    <property type="component" value="Chromosome I"/>
</dbReference>
<dbReference type="GO" id="GO:0009307">
    <property type="term" value="P:DNA restriction-modification system"/>
    <property type="evidence" value="ECO:0007669"/>
    <property type="project" value="UniProtKB-KW"/>
</dbReference>
<protein>
    <recommendedName>
        <fullName evidence="1">site-specific DNA-methyltransferase (adenine-specific)</fullName>
        <ecNumber evidence="1">2.1.1.72</ecNumber>
    </recommendedName>
</protein>
<dbReference type="InterPro" id="IPR002052">
    <property type="entry name" value="DNA_methylase_N6_adenine_CS"/>
</dbReference>
<evidence type="ECO:0000256" key="2">
    <source>
        <dbReference type="ARBA" id="ARBA00022603"/>
    </source>
</evidence>
<dbReference type="SUPFAM" id="SSF53335">
    <property type="entry name" value="S-adenosyl-L-methionine-dependent methyltransferases"/>
    <property type="match status" value="1"/>
</dbReference>
<dbReference type="InterPro" id="IPR029063">
    <property type="entry name" value="SAM-dependent_MTases_sf"/>
</dbReference>
<dbReference type="STRING" id="118062.MCBB_0739"/>
<dbReference type="GO" id="GO:0008170">
    <property type="term" value="F:N-methyltransferase activity"/>
    <property type="evidence" value="ECO:0007669"/>
    <property type="project" value="InterPro"/>
</dbReference>
<evidence type="ECO:0000259" key="7">
    <source>
        <dbReference type="Pfam" id="PF02384"/>
    </source>
</evidence>
<sequence length="495" mass="57266">MLDSDLKSKINQLWDKFWSGGISNPLQAIEQMSYLLFMKQLEDQDNAKRDNARLAGEDFTSIFQECPECRWSEWSEYSSEEMLSHVRDKVFPFLRNLGDEDSLYSRYMNDAVFAIPTGSLLTEATKIIEKMHIKEQNRDTRGDLYEYLLSELTTAGKNGQFRTPRHIIKMMVELVNPKIGDAICDPACGTAGFLINAYSYILRNNTSEEFIKLDDEGNEYNFKGDRLDKEDWKLLRESSFYGYDFDRTMTRISLMNLMMHGIRDPNIQQLNTLSNRYNEDKRYDVVLANPPFKGSIDKAEINQNFTIKTTKTEILFLELMYNILVSGGRCAVIVPQGVLFGNSRAHKSIRKRLLEDCRLDAVISMPSGVFKPYAGVSTGILVFTKGEPTKKVWFYDMEADGYSLDDKRNFIDGKGDIPDILKKFKNREDEDFTDRKAKCFFVPFEEIKENDYGLSISNYKEIEYEEVEYEAPEVIKGKIIELEEKILTGLKDLEI</sequence>
<keyword evidence="2 9" id="KW-0489">Methyltransferase</keyword>
<dbReference type="GeneID" id="30411593"/>
<dbReference type="InterPro" id="IPR051537">
    <property type="entry name" value="DNA_Adenine_Mtase"/>
</dbReference>
<evidence type="ECO:0000313" key="9">
    <source>
        <dbReference type="EMBL" id="SCG85310.1"/>
    </source>
</evidence>
<dbReference type="KEGG" id="mcub:MCBB_0739"/>
<dbReference type="Pfam" id="PF12161">
    <property type="entry name" value="HsdM_N"/>
    <property type="match status" value="1"/>
</dbReference>
<evidence type="ECO:0000256" key="1">
    <source>
        <dbReference type="ARBA" id="ARBA00011900"/>
    </source>
</evidence>
<organism evidence="9 10">
    <name type="scientific">Methanobacterium congolense</name>
    <dbReference type="NCBI Taxonomy" id="118062"/>
    <lineage>
        <taxon>Archaea</taxon>
        <taxon>Methanobacteriati</taxon>
        <taxon>Methanobacteriota</taxon>
        <taxon>Methanomada group</taxon>
        <taxon>Methanobacteria</taxon>
        <taxon>Methanobacteriales</taxon>
        <taxon>Methanobacteriaceae</taxon>
        <taxon>Methanobacterium</taxon>
    </lineage>
</organism>
<dbReference type="Gene3D" id="3.40.50.150">
    <property type="entry name" value="Vaccinia Virus protein VP39"/>
    <property type="match status" value="1"/>
</dbReference>
<keyword evidence="3 9" id="KW-0808">Transferase</keyword>
<dbReference type="EC" id="2.1.1.72" evidence="1"/>
<dbReference type="REBASE" id="160391">
    <property type="entry name" value="M.McuBSORF739P"/>
</dbReference>
<accession>A0A1D3L1J1</accession>
<name>A0A1D3L1J1_9EURY</name>
<dbReference type="AlphaFoldDB" id="A0A1D3L1J1"/>
<dbReference type="GO" id="GO:0032259">
    <property type="term" value="P:methylation"/>
    <property type="evidence" value="ECO:0007669"/>
    <property type="project" value="UniProtKB-KW"/>
</dbReference>
<comment type="catalytic activity">
    <reaction evidence="6">
        <text>a 2'-deoxyadenosine in DNA + S-adenosyl-L-methionine = an N(6)-methyl-2'-deoxyadenosine in DNA + S-adenosyl-L-homocysteine + H(+)</text>
        <dbReference type="Rhea" id="RHEA:15197"/>
        <dbReference type="Rhea" id="RHEA-COMP:12418"/>
        <dbReference type="Rhea" id="RHEA-COMP:12419"/>
        <dbReference type="ChEBI" id="CHEBI:15378"/>
        <dbReference type="ChEBI" id="CHEBI:57856"/>
        <dbReference type="ChEBI" id="CHEBI:59789"/>
        <dbReference type="ChEBI" id="CHEBI:90615"/>
        <dbReference type="ChEBI" id="CHEBI:90616"/>
        <dbReference type="EC" id="2.1.1.72"/>
    </reaction>
</comment>
<feature type="domain" description="N6 adenine-specific DNA methyltransferase N-terminal" evidence="8">
    <location>
        <begin position="6"/>
        <end position="125"/>
    </location>
</feature>
<dbReference type="PRINTS" id="PR00507">
    <property type="entry name" value="N12N6MTFRASE"/>
</dbReference>
<dbReference type="PANTHER" id="PTHR42933:SF3">
    <property type="entry name" value="TYPE I RESTRICTION ENZYME MJAVIII METHYLASE SUBUNIT"/>
    <property type="match status" value="1"/>
</dbReference>
<dbReference type="OrthoDB" id="45790at2157"/>
<evidence type="ECO:0000256" key="3">
    <source>
        <dbReference type="ARBA" id="ARBA00022679"/>
    </source>
</evidence>
<dbReference type="InterPro" id="IPR003356">
    <property type="entry name" value="DNA_methylase_A-5"/>
</dbReference>
<dbReference type="EMBL" id="LT607756">
    <property type="protein sequence ID" value="SCG85310.1"/>
    <property type="molecule type" value="Genomic_DNA"/>
</dbReference>
<dbReference type="InterPro" id="IPR038333">
    <property type="entry name" value="T1MK-like_N_sf"/>
</dbReference>
<evidence type="ECO:0000256" key="6">
    <source>
        <dbReference type="ARBA" id="ARBA00047942"/>
    </source>
</evidence>
<keyword evidence="10" id="KW-1185">Reference proteome</keyword>
<dbReference type="InterPro" id="IPR022749">
    <property type="entry name" value="D12N6_MeTrfase_N"/>
</dbReference>
<reference evidence="9 10" key="1">
    <citation type="submission" date="2016-08" db="EMBL/GenBank/DDBJ databases">
        <authorList>
            <person name="Seilhamer J.J."/>
        </authorList>
    </citation>
    <scope>NUCLEOTIDE SEQUENCE [LARGE SCALE GENOMIC DNA]</scope>
    <source>
        <strain evidence="9">Buetzberg</strain>
    </source>
</reference>
<dbReference type="PATRIC" id="fig|129848.4.peg.744"/>
<evidence type="ECO:0000259" key="8">
    <source>
        <dbReference type="Pfam" id="PF12161"/>
    </source>
</evidence>
<dbReference type="PANTHER" id="PTHR42933">
    <property type="entry name" value="SLR6095 PROTEIN"/>
    <property type="match status" value="1"/>
</dbReference>